<evidence type="ECO:0000313" key="4">
    <source>
        <dbReference type="Proteomes" id="UP000184185"/>
    </source>
</evidence>
<name>A0A1M6GCF6_PSEXY</name>
<dbReference type="Pfam" id="PF13847">
    <property type="entry name" value="Methyltransf_31"/>
    <property type="match status" value="1"/>
</dbReference>
<accession>A0A1M6GCF6</accession>
<dbReference type="SUPFAM" id="SSF53335">
    <property type="entry name" value="S-adenosyl-L-methionine-dependent methyltransferases"/>
    <property type="match status" value="1"/>
</dbReference>
<reference evidence="3 4" key="1">
    <citation type="submission" date="2016-11" db="EMBL/GenBank/DDBJ databases">
        <authorList>
            <person name="Jaros S."/>
            <person name="Januszkiewicz K."/>
            <person name="Wedrychowicz H."/>
        </authorList>
    </citation>
    <scope>NUCLEOTIDE SEQUENCE [LARGE SCALE GENOMIC DNA]</scope>
    <source>
        <strain evidence="3 4">DSM 14809</strain>
    </source>
</reference>
<protein>
    <submittedName>
        <fullName evidence="3">Methyltransferase domain-containing protein</fullName>
    </submittedName>
</protein>
<keyword evidence="4" id="KW-1185">Reference proteome</keyword>
<dbReference type="Proteomes" id="UP000184185">
    <property type="component" value="Unassembled WGS sequence"/>
</dbReference>
<keyword evidence="1 3" id="KW-0808">Transferase</keyword>
<dbReference type="GO" id="GO:0032259">
    <property type="term" value="P:methylation"/>
    <property type="evidence" value="ECO:0007669"/>
    <property type="project" value="UniProtKB-KW"/>
</dbReference>
<dbReference type="InterPro" id="IPR025714">
    <property type="entry name" value="Methyltranfer_dom"/>
</dbReference>
<evidence type="ECO:0000256" key="1">
    <source>
        <dbReference type="ARBA" id="ARBA00022679"/>
    </source>
</evidence>
<dbReference type="InterPro" id="IPR029063">
    <property type="entry name" value="SAM-dependent_MTases_sf"/>
</dbReference>
<evidence type="ECO:0000313" key="3">
    <source>
        <dbReference type="EMBL" id="SHJ07623.1"/>
    </source>
</evidence>
<dbReference type="GO" id="GO:0008168">
    <property type="term" value="F:methyltransferase activity"/>
    <property type="evidence" value="ECO:0007669"/>
    <property type="project" value="UniProtKB-KW"/>
</dbReference>
<proteinExistence type="predicted"/>
<keyword evidence="3" id="KW-0489">Methyltransferase</keyword>
<dbReference type="PANTHER" id="PTHR43861">
    <property type="entry name" value="TRANS-ACONITATE 2-METHYLTRANSFERASE-RELATED"/>
    <property type="match status" value="1"/>
</dbReference>
<evidence type="ECO:0000259" key="2">
    <source>
        <dbReference type="Pfam" id="PF13847"/>
    </source>
</evidence>
<dbReference type="PANTHER" id="PTHR43861:SF3">
    <property type="entry name" value="PUTATIVE (AFU_ORTHOLOGUE AFUA_2G14390)-RELATED"/>
    <property type="match status" value="1"/>
</dbReference>
<gene>
    <name evidence="3" type="ORF">SAMN02745725_01714</name>
</gene>
<dbReference type="EMBL" id="FQYQ01000009">
    <property type="protein sequence ID" value="SHJ07623.1"/>
    <property type="molecule type" value="Genomic_DNA"/>
</dbReference>
<feature type="domain" description="Methyltransferase" evidence="2">
    <location>
        <begin position="21"/>
        <end position="153"/>
    </location>
</feature>
<dbReference type="Gene3D" id="3.40.50.150">
    <property type="entry name" value="Vaccinia Virus protein VP39"/>
    <property type="match status" value="1"/>
</dbReference>
<organism evidence="3 4">
    <name type="scientific">Pseudobutyrivibrio xylanivorans DSM 14809</name>
    <dbReference type="NCBI Taxonomy" id="1123012"/>
    <lineage>
        <taxon>Bacteria</taxon>
        <taxon>Bacillati</taxon>
        <taxon>Bacillota</taxon>
        <taxon>Clostridia</taxon>
        <taxon>Lachnospirales</taxon>
        <taxon>Lachnospiraceae</taxon>
        <taxon>Pseudobutyrivibrio</taxon>
    </lineage>
</organism>
<sequence>MWNDDYFEFLVKCVWKIDRPVKILDYGCGYGFLAQMLIPLISKGSSYKGIDISEELINDARERFKNTKDIVSFEVADLNDYIPTADYDIAICQSLLRHLSTPEVIIEKMIASVKPGGLVICIEPSRRLENAGLYIDSELFNPFEKDDFLKERWQSELEAGGRDFQIGMKIPVYMEKIGLKNIGVRLNDYIDYVCQEDEKRRFIKDYGTDSKYVKADSMLAARCHVISYGTKS</sequence>
<dbReference type="CDD" id="cd02440">
    <property type="entry name" value="AdoMet_MTases"/>
    <property type="match status" value="1"/>
</dbReference>
<dbReference type="AlphaFoldDB" id="A0A1M6GCF6"/>